<feature type="transmembrane region" description="Helical" evidence="1">
    <location>
        <begin position="59"/>
        <end position="86"/>
    </location>
</feature>
<gene>
    <name evidence="2" type="ORF">GDO78_009466</name>
</gene>
<reference evidence="2" key="1">
    <citation type="thesis" date="2020" institute="ProQuest LLC" country="789 East Eisenhower Parkway, Ann Arbor, MI, USA">
        <title>Comparative Genomics and Chromosome Evolution.</title>
        <authorList>
            <person name="Mudd A.B."/>
        </authorList>
    </citation>
    <scope>NUCLEOTIDE SEQUENCE</scope>
    <source>
        <strain evidence="2">HN-11 Male</strain>
        <tissue evidence="2">Kidney and liver</tissue>
    </source>
</reference>
<organism evidence="2 3">
    <name type="scientific">Eleutherodactylus coqui</name>
    <name type="common">Puerto Rican coqui</name>
    <dbReference type="NCBI Taxonomy" id="57060"/>
    <lineage>
        <taxon>Eukaryota</taxon>
        <taxon>Metazoa</taxon>
        <taxon>Chordata</taxon>
        <taxon>Craniata</taxon>
        <taxon>Vertebrata</taxon>
        <taxon>Euteleostomi</taxon>
        <taxon>Amphibia</taxon>
        <taxon>Batrachia</taxon>
        <taxon>Anura</taxon>
        <taxon>Neobatrachia</taxon>
        <taxon>Hyloidea</taxon>
        <taxon>Eleutherodactylidae</taxon>
        <taxon>Eleutherodactylinae</taxon>
        <taxon>Eleutherodactylus</taxon>
        <taxon>Eleutherodactylus</taxon>
    </lineage>
</organism>
<sequence length="92" mass="10680">MDMNQNTLYCHLKQPRVYINKTLQYKSGGISSLLPKILGTHANKRSSFQCSLRENQHTCLFCASYTFCFLTMAAIFVLTVKSYYFLSTWEFS</sequence>
<evidence type="ECO:0000313" key="3">
    <source>
        <dbReference type="Proteomes" id="UP000770717"/>
    </source>
</evidence>
<keyword evidence="1" id="KW-0472">Membrane</keyword>
<keyword evidence="1" id="KW-1133">Transmembrane helix</keyword>
<evidence type="ECO:0000313" key="2">
    <source>
        <dbReference type="EMBL" id="KAG9483565.1"/>
    </source>
</evidence>
<name>A0A8J6FAM8_ELECQ</name>
<dbReference type="Proteomes" id="UP000770717">
    <property type="component" value="Unassembled WGS sequence"/>
</dbReference>
<keyword evidence="3" id="KW-1185">Reference proteome</keyword>
<protein>
    <submittedName>
        <fullName evidence="2">Uncharacterized protein</fullName>
    </submittedName>
</protein>
<dbReference type="AlphaFoldDB" id="A0A8J6FAM8"/>
<proteinExistence type="predicted"/>
<comment type="caution">
    <text evidence="2">The sequence shown here is derived from an EMBL/GenBank/DDBJ whole genome shotgun (WGS) entry which is preliminary data.</text>
</comment>
<keyword evidence="1" id="KW-0812">Transmembrane</keyword>
<dbReference type="EMBL" id="WNTK01000005">
    <property type="protein sequence ID" value="KAG9483565.1"/>
    <property type="molecule type" value="Genomic_DNA"/>
</dbReference>
<accession>A0A8J6FAM8</accession>
<evidence type="ECO:0000256" key="1">
    <source>
        <dbReference type="SAM" id="Phobius"/>
    </source>
</evidence>